<dbReference type="InterPro" id="IPR005135">
    <property type="entry name" value="Endo/exonuclease/phosphatase"/>
</dbReference>
<dbReference type="GO" id="GO:0003676">
    <property type="term" value="F:nucleic acid binding"/>
    <property type="evidence" value="ECO:0007669"/>
    <property type="project" value="InterPro"/>
</dbReference>
<evidence type="ECO:0000313" key="4">
    <source>
        <dbReference type="Proteomes" id="UP000789390"/>
    </source>
</evidence>
<dbReference type="InterPro" id="IPR000477">
    <property type="entry name" value="RT_dom"/>
</dbReference>
<dbReference type="Proteomes" id="UP000789390">
    <property type="component" value="Unassembled WGS sequence"/>
</dbReference>
<dbReference type="InterPro" id="IPR036691">
    <property type="entry name" value="Endo/exonu/phosph_ase_sf"/>
</dbReference>
<evidence type="ECO:0000256" key="1">
    <source>
        <dbReference type="SAM" id="MobiDB-lite"/>
    </source>
</evidence>
<dbReference type="SUPFAM" id="SSF56219">
    <property type="entry name" value="DNase I-like"/>
    <property type="match status" value="1"/>
</dbReference>
<dbReference type="OrthoDB" id="415822at2759"/>
<dbReference type="PROSITE" id="PS50878">
    <property type="entry name" value="RT_POL"/>
    <property type="match status" value="1"/>
</dbReference>
<sequence>MSQGDGGDISEPGSATSAITCGFCHKSFKGKKSRKFCSTNCFQDFQKANSKQSTNAASFLTQANSDQDVYSTPKSVSKPKRLLSADSSPDVSMSDPKKIRYEDYNSLTEDSELSHLDALTREDICKKLMTAIDFIKTQHERISKLESDLVDVKLAFADAMTLRFVDQRASLTSQPAVPVHSGKPLYSQAVRGQQAPVLVASYSSSAMPPDRISLAGLEKLLDSGAGGPVPASVRQKDNNIFVRLNDPADLDRAKSILESKAGPDSVNIFNSVSRPTKLYPAVALFVDLSYLPRLKDELMLRNFGLKGKIDSVSQLFAKPNSSKGHVKILFNCKETRDLAILNGEVDFFNTTARIVEILLDREVRRCFKCQGYGHVLATCRAPKPSCGKCAGPHLTRDCSSKVASASLAEVILENKFDVILIQEPYAKNSNSPAVSNIPPGYISFHSLSKDHAYGSAVLVRLSLATTFRAVCRSQSNHTAAVDLHTPLGTFRFISAYLRPSISDVVTQFISGIGGILTKLSIVAVDSNALNKIWNSKCTNARGTELESVISDNCLQILNQPLDQLSFVPAGTSFLDLTLAGSSVKSARWFFPSIPSMSDHPYIYFEINQQATSSSPSNSGRTKVRTPHISRINVDQFRGKVSAAIKLLSMQSCESTQSIDLSIEELCAIISSAACSSRTRKLFEPGARNMPWWSKELCGLRHKTRQAFKLWSAQRTEVNKNTFKVLKASYQREVRKAKQGAWKLLCNSNPGSSDLFSALNAASGKLSCISLPAVICIDGIEISEPLAILEKCAQHFFPEPPPSEDAHLPAEKLAESYSFSSHSPSFIFPPITSEELASAVASMNVKSSPGLDGLSTALINSCFPLITDHLLKIMNACFSLSYFPTCWKAAKVVVIGKPNKPAYDSSNSFRPISVVNTLAKVLEKLILNRVRWVASTCQWLSPSQHGFIQGRSTESAAHSLISFCESSNIAKCTTACAFLDIKSAFDAAWHPAIISALDSRHCPRYLTQLIMSFLSDRTALFSLNESSLTVNVGLGCPQGGVLSPFLWSVLIDDVLRLCFPFLSFTVGYADDLTVATAHKDPTIATRNLQIMCDQVNNWCLSKKMSLNASSKTVFMLVNKKLINCSHLSLTINGLSICPTTETVFLGLTVDCRLKWLVHVNRKIAAAKRVYFSLRAALKSTWGYDKYRLKFLYYSVVEPFLLYGCSVWAPMLSSKKNIKLLRSFQRSVTLPLSSAFKSVSTESCLALSNILPIDLRVLETTYMRYYSNSTGCFSFASSKWLTSRLPGLTASTKYDLPMLHSHPLLPPWEPFLQPSLLVEGCELLAPNDKSVCIFVAATAVSRGSYGGCYVATSHAEITDLVNRPVPSTCTFLALQLTVLSAITMASRVLEEGLSVDIIAIDPSAFTFTHNLSKLSEIQRLCLDMLVPYRDKIRLFNCPLLKSVGLQLAIAGCQLPGDSLDNLPRLLPSKSSARLTIKKIAEELWDSEWRSCSNGKMTREFFPTIESVRHIPPHQLCRQIAQVLTGHSLLKEYQFRFKFANSPVCTCGSPTESVEHFIFHCPLFSKQRLPFAATCISIDGSWPRSLHSIPSNPIVWEAFRQFVRSTNRLMWKEV</sequence>
<protein>
    <recommendedName>
        <fullName evidence="2">Reverse transcriptase domain-containing protein</fullName>
    </recommendedName>
</protein>
<comment type="caution">
    <text evidence="3">The sequence shown here is derived from an EMBL/GenBank/DDBJ whole genome shotgun (WGS) entry which is preliminary data.</text>
</comment>
<dbReference type="SUPFAM" id="SSF56672">
    <property type="entry name" value="DNA/RNA polymerases"/>
    <property type="match status" value="1"/>
</dbReference>
<dbReference type="GO" id="GO:0008270">
    <property type="term" value="F:zinc ion binding"/>
    <property type="evidence" value="ECO:0007669"/>
    <property type="project" value="InterPro"/>
</dbReference>
<dbReference type="InterPro" id="IPR036875">
    <property type="entry name" value="Znf_CCHC_sf"/>
</dbReference>
<organism evidence="3 4">
    <name type="scientific">Daphnia galeata</name>
    <dbReference type="NCBI Taxonomy" id="27404"/>
    <lineage>
        <taxon>Eukaryota</taxon>
        <taxon>Metazoa</taxon>
        <taxon>Ecdysozoa</taxon>
        <taxon>Arthropoda</taxon>
        <taxon>Crustacea</taxon>
        <taxon>Branchiopoda</taxon>
        <taxon>Diplostraca</taxon>
        <taxon>Cladocera</taxon>
        <taxon>Anomopoda</taxon>
        <taxon>Daphniidae</taxon>
        <taxon>Daphnia</taxon>
    </lineage>
</organism>
<dbReference type="Gene3D" id="4.10.60.10">
    <property type="entry name" value="Zinc finger, CCHC-type"/>
    <property type="match status" value="1"/>
</dbReference>
<dbReference type="CDD" id="cd01650">
    <property type="entry name" value="RT_nLTR_like"/>
    <property type="match status" value="1"/>
</dbReference>
<feature type="domain" description="Reverse transcriptase" evidence="2">
    <location>
        <begin position="875"/>
        <end position="1148"/>
    </location>
</feature>
<proteinExistence type="predicted"/>
<dbReference type="EMBL" id="CAKKLH010000325">
    <property type="protein sequence ID" value="CAH0112291.1"/>
    <property type="molecule type" value="Genomic_DNA"/>
</dbReference>
<dbReference type="InterPro" id="IPR043502">
    <property type="entry name" value="DNA/RNA_pol_sf"/>
</dbReference>
<keyword evidence="4" id="KW-1185">Reference proteome</keyword>
<name>A0A8J2S166_9CRUS</name>
<accession>A0A8J2S166</accession>
<dbReference type="GO" id="GO:0071897">
    <property type="term" value="P:DNA biosynthetic process"/>
    <property type="evidence" value="ECO:0007669"/>
    <property type="project" value="UniProtKB-ARBA"/>
</dbReference>
<dbReference type="SUPFAM" id="SSF57756">
    <property type="entry name" value="Retrovirus zinc finger-like domains"/>
    <property type="match status" value="1"/>
</dbReference>
<dbReference type="PANTHER" id="PTHR33273">
    <property type="entry name" value="DOMAIN-CONTAINING PROTEIN, PUTATIVE-RELATED"/>
    <property type="match status" value="1"/>
</dbReference>
<gene>
    <name evidence="3" type="ORF">DGAL_LOCUS16006</name>
</gene>
<dbReference type="Pfam" id="PF14529">
    <property type="entry name" value="Exo_endo_phos_2"/>
    <property type="match status" value="1"/>
</dbReference>
<evidence type="ECO:0000259" key="2">
    <source>
        <dbReference type="PROSITE" id="PS50878"/>
    </source>
</evidence>
<reference evidence="3" key="1">
    <citation type="submission" date="2021-11" db="EMBL/GenBank/DDBJ databases">
        <authorList>
            <person name="Schell T."/>
        </authorList>
    </citation>
    <scope>NUCLEOTIDE SEQUENCE</scope>
    <source>
        <strain evidence="3">M5</strain>
    </source>
</reference>
<evidence type="ECO:0000313" key="3">
    <source>
        <dbReference type="EMBL" id="CAH0112291.1"/>
    </source>
</evidence>
<dbReference type="Pfam" id="PF00078">
    <property type="entry name" value="RVT_1"/>
    <property type="match status" value="1"/>
</dbReference>
<dbReference type="Gene3D" id="3.60.10.10">
    <property type="entry name" value="Endonuclease/exonuclease/phosphatase"/>
    <property type="match status" value="1"/>
</dbReference>
<feature type="region of interest" description="Disordered" evidence="1">
    <location>
        <begin position="69"/>
        <end position="97"/>
    </location>
</feature>
<dbReference type="PANTHER" id="PTHR33273:SF2">
    <property type="entry name" value="ENDONUCLEASE_EXONUCLEASE_PHOSPHATASE DOMAIN-CONTAINING PROTEIN"/>
    <property type="match status" value="1"/>
</dbReference>
<dbReference type="GO" id="GO:0003824">
    <property type="term" value="F:catalytic activity"/>
    <property type="evidence" value="ECO:0007669"/>
    <property type="project" value="InterPro"/>
</dbReference>